<gene>
    <name evidence="2" type="ORF">ACFOWM_01875</name>
</gene>
<evidence type="ECO:0000313" key="2">
    <source>
        <dbReference type="EMBL" id="MFC4261615.1"/>
    </source>
</evidence>
<dbReference type="Proteomes" id="UP001595907">
    <property type="component" value="Unassembled WGS sequence"/>
</dbReference>
<keyword evidence="1" id="KW-0472">Membrane</keyword>
<comment type="caution">
    <text evidence="2">The sequence shown here is derived from an EMBL/GenBank/DDBJ whole genome shotgun (WGS) entry which is preliminary data.</text>
</comment>
<sequence>MDSILQNGTLILTVIILTGLVYLIREVYYLKLYIKNTNTEAKKLQFLAYERLAMFAERVGLKNLISNAETYGESAAVMHGVLIQNIKAEYEYNVSQQVYVSKEVWAAVTKLKDQNIYIINQLAAMLPPQANSLDLSKRILEYTITQQQELNVIVQEAIQIEAKQKLDALS</sequence>
<keyword evidence="1" id="KW-0812">Transmembrane</keyword>
<evidence type="ECO:0008006" key="4">
    <source>
        <dbReference type="Google" id="ProtNLM"/>
    </source>
</evidence>
<name>A0ABV8QMU1_9BACT</name>
<dbReference type="RefSeq" id="WP_379706285.1">
    <property type="nucleotide sequence ID" value="NZ_JBHSCZ010000001.1"/>
</dbReference>
<dbReference type="EMBL" id="JBHSCZ010000001">
    <property type="protein sequence ID" value="MFC4261615.1"/>
    <property type="molecule type" value="Genomic_DNA"/>
</dbReference>
<proteinExistence type="predicted"/>
<dbReference type="Pfam" id="PF25589">
    <property type="entry name" value="DUF7935"/>
    <property type="match status" value="1"/>
</dbReference>
<keyword evidence="1" id="KW-1133">Transmembrane helix</keyword>
<reference evidence="3" key="1">
    <citation type="journal article" date="2019" name="Int. J. Syst. Evol. Microbiol.">
        <title>The Global Catalogue of Microorganisms (GCM) 10K type strain sequencing project: providing services to taxonomists for standard genome sequencing and annotation.</title>
        <authorList>
            <consortium name="The Broad Institute Genomics Platform"/>
            <consortium name="The Broad Institute Genome Sequencing Center for Infectious Disease"/>
            <person name="Wu L."/>
            <person name="Ma J."/>
        </authorList>
    </citation>
    <scope>NUCLEOTIDE SEQUENCE [LARGE SCALE GENOMIC DNA]</scope>
    <source>
        <strain evidence="3">CECT 8289</strain>
    </source>
</reference>
<organism evidence="2 3">
    <name type="scientific">Ferruginibacter yonginensis</name>
    <dbReference type="NCBI Taxonomy" id="1310416"/>
    <lineage>
        <taxon>Bacteria</taxon>
        <taxon>Pseudomonadati</taxon>
        <taxon>Bacteroidota</taxon>
        <taxon>Chitinophagia</taxon>
        <taxon>Chitinophagales</taxon>
        <taxon>Chitinophagaceae</taxon>
        <taxon>Ferruginibacter</taxon>
    </lineage>
</organism>
<evidence type="ECO:0000256" key="1">
    <source>
        <dbReference type="SAM" id="Phobius"/>
    </source>
</evidence>
<protein>
    <recommendedName>
        <fullName evidence="4">LemA family protein</fullName>
    </recommendedName>
</protein>
<accession>A0ABV8QMU1</accession>
<evidence type="ECO:0000313" key="3">
    <source>
        <dbReference type="Proteomes" id="UP001595907"/>
    </source>
</evidence>
<keyword evidence="3" id="KW-1185">Reference proteome</keyword>
<feature type="transmembrane region" description="Helical" evidence="1">
    <location>
        <begin position="6"/>
        <end position="24"/>
    </location>
</feature>
<dbReference type="InterPro" id="IPR057695">
    <property type="entry name" value="DUF7935"/>
</dbReference>